<dbReference type="GO" id="GO:1990351">
    <property type="term" value="C:transporter complex"/>
    <property type="evidence" value="ECO:0007669"/>
    <property type="project" value="TreeGrafter"/>
</dbReference>
<evidence type="ECO:0000259" key="3">
    <source>
        <dbReference type="Pfam" id="PF19838"/>
    </source>
</evidence>
<keyword evidence="2" id="KW-0812">Transmembrane</keyword>
<keyword evidence="2" id="KW-0472">Membrane</keyword>
<gene>
    <name evidence="4" type="ORF">CYPRO_0764</name>
</gene>
<keyword evidence="2" id="KW-1133">Transmembrane helix</keyword>
<dbReference type="Proteomes" id="UP000254808">
    <property type="component" value="Chromosome"/>
</dbReference>
<dbReference type="EMBL" id="CP027806">
    <property type="protein sequence ID" value="AXJ00047.1"/>
    <property type="molecule type" value="Genomic_DNA"/>
</dbReference>
<dbReference type="PANTHER" id="PTHR30189:SF1">
    <property type="entry name" value="LPS-ASSEMBLY PROTEIN LPTD"/>
    <property type="match status" value="1"/>
</dbReference>
<dbReference type="OrthoDB" id="9802320at2"/>
<dbReference type="KEGG" id="cprv:CYPRO_0764"/>
<dbReference type="RefSeq" id="WP_114983356.1">
    <property type="nucleotide sequence ID" value="NZ_CP027806.1"/>
</dbReference>
<dbReference type="InterPro" id="IPR045659">
    <property type="entry name" value="LptD_2"/>
</dbReference>
<dbReference type="InterPro" id="IPR050218">
    <property type="entry name" value="LptD"/>
</dbReference>
<dbReference type="GO" id="GO:0009279">
    <property type="term" value="C:cell outer membrane"/>
    <property type="evidence" value="ECO:0007669"/>
    <property type="project" value="TreeGrafter"/>
</dbReference>
<reference evidence="4 5" key="1">
    <citation type="submission" date="2018-03" db="EMBL/GenBank/DDBJ databases">
        <title>Phenotypic and genomic properties of Cyclonatronum proteinivorum gen. nov., sp. nov., a haloalkaliphilic bacteroidete from soda lakes possessing Na+-translocating rhodopsin.</title>
        <authorList>
            <person name="Toshchakov S.V."/>
            <person name="Korzhenkov A."/>
            <person name="Samarov N.I."/>
            <person name="Kublanov I.V."/>
            <person name="Muntyan M.S."/>
            <person name="Sorokin D.Y."/>
        </authorList>
    </citation>
    <scope>NUCLEOTIDE SEQUENCE [LARGE SCALE GENOMIC DNA]</scope>
    <source>
        <strain evidence="4 5">Omega</strain>
    </source>
</reference>
<name>A0A345UHU5_9BACT</name>
<evidence type="ECO:0000256" key="2">
    <source>
        <dbReference type="SAM" id="Phobius"/>
    </source>
</evidence>
<organism evidence="4 5">
    <name type="scientific">Cyclonatronum proteinivorum</name>
    <dbReference type="NCBI Taxonomy" id="1457365"/>
    <lineage>
        <taxon>Bacteria</taxon>
        <taxon>Pseudomonadati</taxon>
        <taxon>Balneolota</taxon>
        <taxon>Balneolia</taxon>
        <taxon>Balneolales</taxon>
        <taxon>Cyclonatronaceae</taxon>
        <taxon>Cyclonatronum</taxon>
    </lineage>
</organism>
<dbReference type="AlphaFoldDB" id="A0A345UHU5"/>
<sequence>MKAASHQLILRTANGNRSAVPAALLFLPLTVLSVLLFVLWSGSWSGSGNALMASPHERAPETASRFWALAPDTTEAVPADTLPAPPVPALPDTLLPAESTDGRPDSVISPDFGDPFSPAESPAPQAAGAGQNGGLTDAISFTARDSLIIRLDGQRMAELFGNARVSHPAGQLSAGAITLDLENNLAIAEARRLPIDTTDTSALFRRWITRQGPFAAPVDTLSIPTLTREGDEITSRRIMFNFVTEQGKFDVARVGIDQGTLTGTAVKAPTPHVVFIEDAIFSSCDLDHPHYYIRARRMKMVDEEEVFFVGAQLYLLDIPYPVIFPFGYLPSRLQQRRSGLLEPSLVLQDQSTRGLGIENVGWFQYFNDYLTGSIRTNVYTSGTFFADGTANYALRGSYSGSVRLGYSRERGLESTDPDFSRTINRRLEINHQQTINPFANLSANINLRTADYFRRNSYDISERAETSTSSRASFNFRHPEGLYTFGVSMQQSQNFATNQVQFQGPNANYSFRRFNPFERRRSGGDQRWYDTLSLSYGGQFSSRFNFTPLRDGQGEPISDINWFEALFSPSKFREATGEIGHVRYGLTQRAELTSQLTTSEFLNVTARGRLNEFWYPDTVRKTFNPETNQVEDRIEQGFAAARTFNTSLSFNTAIFGISEARIGSFERFRHTMRPSVTFTYQPDFSSDFWGYFREVETDTLGNTRRYSIFERGVLGGPGAGEQRAISFSLANVLETKQVRRDSLGERSERNLRLVDNLNASLSYNFAAEQFRLSELNLTFSSNILQNIRINAGASFNFYAQDSLGIAINEYIWENSGRVARLTRYNINASTTVSGGGGARGGPSIRPGPMYYPRFYDAFDQTMFRGIDPGFNQEPVPDFRVPWSASLRFTYSWRFVNFNNQVRSAVLNADNIMIQLTDGWRIRTSLGYDFIQRDLTPSRFGVDRNLHCWSMSFEWNPFGDFKFFLFSLRVNDSQMRSLFQALPGFDRLERRNSPIGRR</sequence>
<feature type="region of interest" description="Disordered" evidence="1">
    <location>
        <begin position="77"/>
        <end position="132"/>
    </location>
</feature>
<protein>
    <recommendedName>
        <fullName evidence="3">LPS-assembly protein LptD central domain-containing protein</fullName>
    </recommendedName>
</protein>
<evidence type="ECO:0000313" key="5">
    <source>
        <dbReference type="Proteomes" id="UP000254808"/>
    </source>
</evidence>
<dbReference type="Pfam" id="PF19838">
    <property type="entry name" value="LptD_2"/>
    <property type="match status" value="1"/>
</dbReference>
<proteinExistence type="predicted"/>
<feature type="domain" description="LPS-assembly protein LptD central" evidence="3">
    <location>
        <begin position="309"/>
        <end position="798"/>
    </location>
</feature>
<accession>A0A345UHU5</accession>
<keyword evidence="5" id="KW-1185">Reference proteome</keyword>
<evidence type="ECO:0000256" key="1">
    <source>
        <dbReference type="SAM" id="MobiDB-lite"/>
    </source>
</evidence>
<evidence type="ECO:0000313" key="4">
    <source>
        <dbReference type="EMBL" id="AXJ00047.1"/>
    </source>
</evidence>
<dbReference type="PANTHER" id="PTHR30189">
    <property type="entry name" value="LPS-ASSEMBLY PROTEIN"/>
    <property type="match status" value="1"/>
</dbReference>
<feature type="transmembrane region" description="Helical" evidence="2">
    <location>
        <begin position="20"/>
        <end position="40"/>
    </location>
</feature>